<gene>
    <name evidence="1" type="ORF">FYJ78_03315</name>
</gene>
<dbReference type="EMBL" id="VUNL01000003">
    <property type="protein sequence ID" value="MSV24230.1"/>
    <property type="molecule type" value="Genomic_DNA"/>
</dbReference>
<evidence type="ECO:0000313" key="1">
    <source>
        <dbReference type="EMBL" id="MSV24230.1"/>
    </source>
</evidence>
<name>A0A6I2UVW4_9FIRM</name>
<dbReference type="AlphaFoldDB" id="A0A6I2UVW4"/>
<dbReference type="Proteomes" id="UP000430222">
    <property type="component" value="Unassembled WGS sequence"/>
</dbReference>
<evidence type="ECO:0000313" key="2">
    <source>
        <dbReference type="Proteomes" id="UP000430222"/>
    </source>
</evidence>
<keyword evidence="2" id="KW-1185">Reference proteome</keyword>
<organism evidence="1 2">
    <name type="scientific">Selenomonas montiformis</name>
    <dbReference type="NCBI Taxonomy" id="2652285"/>
    <lineage>
        <taxon>Bacteria</taxon>
        <taxon>Bacillati</taxon>
        <taxon>Bacillota</taxon>
        <taxon>Negativicutes</taxon>
        <taxon>Selenomonadales</taxon>
        <taxon>Selenomonadaceae</taxon>
        <taxon>Selenomonas</taxon>
    </lineage>
</organism>
<sequence>MANAYINVYKSNPTAGGVDGTQVSTDDAESSPISVTLDASKAESAVITCALRCEDGYKTIGDTTLSLVGTDTSKWSLSATADGTFASTLTISDVIENKNKLFYVKAISSSTETPVNDTSTNIKVVTKIQAA</sequence>
<protein>
    <submittedName>
        <fullName evidence="1">Uncharacterized protein</fullName>
    </submittedName>
</protein>
<reference evidence="1 2" key="1">
    <citation type="submission" date="2019-08" db="EMBL/GenBank/DDBJ databases">
        <title>In-depth cultivation of the pig gut microbiome towards novel bacterial diversity and tailored functional studies.</title>
        <authorList>
            <person name="Wylensek D."/>
            <person name="Hitch T.C.A."/>
            <person name="Clavel T."/>
        </authorList>
    </citation>
    <scope>NUCLEOTIDE SEQUENCE [LARGE SCALE GENOMIC DNA]</scope>
    <source>
        <strain evidence="2">WCA-380-WT-3B3</strain>
    </source>
</reference>
<dbReference type="RefSeq" id="WP_154620005.1">
    <property type="nucleotide sequence ID" value="NZ_VUNL01000003.1"/>
</dbReference>
<comment type="caution">
    <text evidence="1">The sequence shown here is derived from an EMBL/GenBank/DDBJ whole genome shotgun (WGS) entry which is preliminary data.</text>
</comment>
<proteinExistence type="predicted"/>
<accession>A0A6I2UVW4</accession>